<sequence>MFIFFKLLLSLGTAVTAFLLWRLFAILTRPYKSTLRNLPGPPPLHWLYGHLREFSSYDNALHEIWIEMYGITTKYKGLLGSDTLLTTDTRAISRIINRTDIYQKSDYNRFLTSIVLGNNIVTLEGEEHRWQVRDIWISRISGGGKDTARIDTYSELLKVTLDVIGLAGFNYDFKSLSSSEQVDSLHKAYSDLRRQSISGLKIYLISWYLFPLLRKPSAVQRATDKAISEMRMIGTRLLADMKRDVMEAQKAQAAHTIRLDDNATPDALQNRALLTLLVQANTRTDLPESQRLSDNDVIDRDFLVAGHETTSNATAWSLHALSQAPEVQQKLRDELWALPSDNPTMDELQALPYLDMVVRETLRMYTPVPYIQRIATKDDVIPLETPVTDIHGKIHREIRMSKGTAVDVPILALNRSKHSC</sequence>
<dbReference type="AlphaFoldDB" id="A0A2H3J4I2"/>
<evidence type="ECO:0000256" key="3">
    <source>
        <dbReference type="ARBA" id="ARBA00010617"/>
    </source>
</evidence>
<evidence type="ECO:0000256" key="1">
    <source>
        <dbReference type="ARBA" id="ARBA00001971"/>
    </source>
</evidence>
<keyword evidence="4" id="KW-0349">Heme</keyword>
<evidence type="ECO:0000256" key="5">
    <source>
        <dbReference type="ARBA" id="ARBA00022723"/>
    </source>
</evidence>
<comment type="cofactor">
    <cofactor evidence="1">
        <name>heme</name>
        <dbReference type="ChEBI" id="CHEBI:30413"/>
    </cofactor>
</comment>
<dbReference type="EMBL" id="KB467909">
    <property type="protein sequence ID" value="PCH37140.1"/>
    <property type="molecule type" value="Genomic_DNA"/>
</dbReference>
<dbReference type="OrthoDB" id="1470350at2759"/>
<dbReference type="OMA" id="LAMTTVY"/>
<dbReference type="SUPFAM" id="SSF48264">
    <property type="entry name" value="Cytochrome P450"/>
    <property type="match status" value="1"/>
</dbReference>
<evidence type="ECO:0000313" key="10">
    <source>
        <dbReference type="Proteomes" id="UP000218811"/>
    </source>
</evidence>
<protein>
    <submittedName>
        <fullName evidence="9">Cytochrome P450</fullName>
    </submittedName>
</protein>
<gene>
    <name evidence="9" type="ORF">WOLCODRAFT_83677</name>
</gene>
<dbReference type="InterPro" id="IPR050121">
    <property type="entry name" value="Cytochrome_P450_monoxygenase"/>
</dbReference>
<evidence type="ECO:0000256" key="8">
    <source>
        <dbReference type="ARBA" id="ARBA00023033"/>
    </source>
</evidence>
<dbReference type="GO" id="GO:0005506">
    <property type="term" value="F:iron ion binding"/>
    <property type="evidence" value="ECO:0007669"/>
    <property type="project" value="InterPro"/>
</dbReference>
<keyword evidence="6" id="KW-0560">Oxidoreductase</keyword>
<evidence type="ECO:0000256" key="4">
    <source>
        <dbReference type="ARBA" id="ARBA00022617"/>
    </source>
</evidence>
<dbReference type="GO" id="GO:0004497">
    <property type="term" value="F:monooxygenase activity"/>
    <property type="evidence" value="ECO:0007669"/>
    <property type="project" value="UniProtKB-KW"/>
</dbReference>
<accession>A0A2H3J4I2</accession>
<evidence type="ECO:0000256" key="7">
    <source>
        <dbReference type="ARBA" id="ARBA00023004"/>
    </source>
</evidence>
<dbReference type="GO" id="GO:0020037">
    <property type="term" value="F:heme binding"/>
    <property type="evidence" value="ECO:0007669"/>
    <property type="project" value="InterPro"/>
</dbReference>
<dbReference type="InterPro" id="IPR036396">
    <property type="entry name" value="Cyt_P450_sf"/>
</dbReference>
<comment type="pathway">
    <text evidence="2">Secondary metabolite biosynthesis.</text>
</comment>
<dbReference type="InterPro" id="IPR001128">
    <property type="entry name" value="Cyt_P450"/>
</dbReference>
<organism evidence="9 10">
    <name type="scientific">Wolfiporia cocos (strain MD-104)</name>
    <name type="common">Brown rot fungus</name>
    <dbReference type="NCBI Taxonomy" id="742152"/>
    <lineage>
        <taxon>Eukaryota</taxon>
        <taxon>Fungi</taxon>
        <taxon>Dikarya</taxon>
        <taxon>Basidiomycota</taxon>
        <taxon>Agaricomycotina</taxon>
        <taxon>Agaricomycetes</taxon>
        <taxon>Polyporales</taxon>
        <taxon>Phaeolaceae</taxon>
        <taxon>Wolfiporia</taxon>
    </lineage>
</organism>
<dbReference type="PANTHER" id="PTHR24305:SF166">
    <property type="entry name" value="CYTOCHROME P450 12A4, MITOCHONDRIAL-RELATED"/>
    <property type="match status" value="1"/>
</dbReference>
<comment type="similarity">
    <text evidence="3">Belongs to the cytochrome P450 family.</text>
</comment>
<dbReference type="Gene3D" id="1.10.630.10">
    <property type="entry name" value="Cytochrome P450"/>
    <property type="match status" value="1"/>
</dbReference>
<proteinExistence type="inferred from homology"/>
<dbReference type="Pfam" id="PF00067">
    <property type="entry name" value="p450"/>
    <property type="match status" value="1"/>
</dbReference>
<dbReference type="Proteomes" id="UP000218811">
    <property type="component" value="Unassembled WGS sequence"/>
</dbReference>
<dbReference type="PANTHER" id="PTHR24305">
    <property type="entry name" value="CYTOCHROME P450"/>
    <property type="match status" value="1"/>
</dbReference>
<evidence type="ECO:0000256" key="6">
    <source>
        <dbReference type="ARBA" id="ARBA00023002"/>
    </source>
</evidence>
<dbReference type="STRING" id="742152.A0A2H3J4I2"/>
<evidence type="ECO:0000256" key="2">
    <source>
        <dbReference type="ARBA" id="ARBA00005179"/>
    </source>
</evidence>
<reference evidence="9 10" key="1">
    <citation type="journal article" date="2012" name="Science">
        <title>The Paleozoic origin of enzymatic lignin decomposition reconstructed from 31 fungal genomes.</title>
        <authorList>
            <person name="Floudas D."/>
            <person name="Binder M."/>
            <person name="Riley R."/>
            <person name="Barry K."/>
            <person name="Blanchette R.A."/>
            <person name="Henrissat B."/>
            <person name="Martinez A.T."/>
            <person name="Otillar R."/>
            <person name="Spatafora J.W."/>
            <person name="Yadav J.S."/>
            <person name="Aerts A."/>
            <person name="Benoit I."/>
            <person name="Boyd A."/>
            <person name="Carlson A."/>
            <person name="Copeland A."/>
            <person name="Coutinho P.M."/>
            <person name="de Vries R.P."/>
            <person name="Ferreira P."/>
            <person name="Findley K."/>
            <person name="Foster B."/>
            <person name="Gaskell J."/>
            <person name="Glotzer D."/>
            <person name="Gorecki P."/>
            <person name="Heitman J."/>
            <person name="Hesse C."/>
            <person name="Hori C."/>
            <person name="Igarashi K."/>
            <person name="Jurgens J.A."/>
            <person name="Kallen N."/>
            <person name="Kersten P."/>
            <person name="Kohler A."/>
            <person name="Kuees U."/>
            <person name="Kumar T.K.A."/>
            <person name="Kuo A."/>
            <person name="LaButti K."/>
            <person name="Larrondo L.F."/>
            <person name="Lindquist E."/>
            <person name="Ling A."/>
            <person name="Lombard V."/>
            <person name="Lucas S."/>
            <person name="Lundell T."/>
            <person name="Martin R."/>
            <person name="McLaughlin D.J."/>
            <person name="Morgenstern I."/>
            <person name="Morin E."/>
            <person name="Murat C."/>
            <person name="Nagy L.G."/>
            <person name="Nolan M."/>
            <person name="Ohm R.A."/>
            <person name="Patyshakuliyeva A."/>
            <person name="Rokas A."/>
            <person name="Ruiz-Duenas F.J."/>
            <person name="Sabat G."/>
            <person name="Salamov A."/>
            <person name="Samejima M."/>
            <person name="Schmutz J."/>
            <person name="Slot J.C."/>
            <person name="St John F."/>
            <person name="Stenlid J."/>
            <person name="Sun H."/>
            <person name="Sun S."/>
            <person name="Syed K."/>
            <person name="Tsang A."/>
            <person name="Wiebenga A."/>
            <person name="Young D."/>
            <person name="Pisabarro A."/>
            <person name="Eastwood D.C."/>
            <person name="Martin F."/>
            <person name="Cullen D."/>
            <person name="Grigoriev I.V."/>
            <person name="Hibbett D.S."/>
        </authorList>
    </citation>
    <scope>NUCLEOTIDE SEQUENCE [LARGE SCALE GENOMIC DNA]</scope>
    <source>
        <strain evidence="9 10">MD-104</strain>
    </source>
</reference>
<dbReference type="GO" id="GO:0016705">
    <property type="term" value="F:oxidoreductase activity, acting on paired donors, with incorporation or reduction of molecular oxygen"/>
    <property type="evidence" value="ECO:0007669"/>
    <property type="project" value="InterPro"/>
</dbReference>
<name>A0A2H3J4I2_WOLCO</name>
<keyword evidence="5" id="KW-0479">Metal-binding</keyword>
<keyword evidence="10" id="KW-1185">Reference proteome</keyword>
<keyword evidence="8" id="KW-0503">Monooxygenase</keyword>
<evidence type="ECO:0000313" key="9">
    <source>
        <dbReference type="EMBL" id="PCH37140.1"/>
    </source>
</evidence>
<keyword evidence="7" id="KW-0408">Iron</keyword>